<dbReference type="Gene3D" id="1.10.3580.10">
    <property type="entry name" value="ATP12 ATPase"/>
    <property type="match status" value="1"/>
</dbReference>
<proteinExistence type="inferred from homology"/>
<evidence type="ECO:0000256" key="6">
    <source>
        <dbReference type="SAM" id="MobiDB-lite"/>
    </source>
</evidence>
<dbReference type="InterPro" id="IPR023335">
    <property type="entry name" value="ATP12_ortho_dom_sf"/>
</dbReference>
<sequence length="688" mass="77495">MPWLDAGYLLSVAAIRAEYLVQSTEIHYDGRPIKSPNQSILETPNAAIGELLLAEWRNELSPLKERPQPIHTVPLILMTLQTCSLRFYYDPNPEIGSKLRDSWMPITDLISACGKLGNIQTTDSLSSMRQHDDSIQKAQMLLKDHFSGFSLAGFEHLVRTFKSFLLPFALFQKLISFDSALNAAQLESEIQARKWGLIEDHHVLQQSQIRKNASNYFIEMDEETTPWKAPKPNPIAFASTGSLPKKHRSAGDRASLPILATPETPSKKERSKFIIPTNISPFPLSPHQIASYSGKIPSSAVRNSTKLSASFNAGNDMDFDERSSQHGHQTRSSSPVQNMRECKMEDVFGNIEDIGFSDFEDPFSVDSHPASVEETKPSFLSTSKLTSLPWKSPQALFFTPGYFVSDEWRDRTAPVSIPTSSGPFDNSPTELEYFEDFFEVLEAMGRGSFSDVFRVKRKSDGCILALKRSRSPFSGIVDRYRRLHEVENMWLSSGHPNCIQIFESWEQHGYLLRDVIDYMAQTDARFTEFQVWQILLQIAFGLDHIHQVEIVHLDLKPANIFINQQGVLKIGDFGLSMRIGSSHDPDMEGDKYYMAPETLEGQYDRPADVFSLGLLILELATDVELPSQGASWQNLRHGDFSELSFDDISSALNQLIKDMTDPDPSKRPTISEVLRRAEAYSQLAGGVL</sequence>
<dbReference type="GO" id="GO:0005634">
    <property type="term" value="C:nucleus"/>
    <property type="evidence" value="ECO:0007669"/>
    <property type="project" value="TreeGrafter"/>
</dbReference>
<feature type="compositionally biased region" description="Polar residues" evidence="6">
    <location>
        <begin position="326"/>
        <end position="337"/>
    </location>
</feature>
<dbReference type="Gene3D" id="3.30.200.20">
    <property type="entry name" value="Phosphorylase Kinase, domain 1"/>
    <property type="match status" value="1"/>
</dbReference>
<evidence type="ECO:0000259" key="7">
    <source>
        <dbReference type="PROSITE" id="PS50011"/>
    </source>
</evidence>
<dbReference type="STRING" id="1246581.A0A2H9TIP4"/>
<keyword evidence="1" id="KW-0808">Transferase</keyword>
<dbReference type="Proteomes" id="UP000240830">
    <property type="component" value="Unassembled WGS sequence"/>
</dbReference>
<dbReference type="SUPFAM" id="SSF160909">
    <property type="entry name" value="ATP12-like"/>
    <property type="match status" value="1"/>
</dbReference>
<organism evidence="8 9">
    <name type="scientific">Paramicrosporidium saccamoebae</name>
    <dbReference type="NCBI Taxonomy" id="1246581"/>
    <lineage>
        <taxon>Eukaryota</taxon>
        <taxon>Fungi</taxon>
        <taxon>Fungi incertae sedis</taxon>
        <taxon>Cryptomycota</taxon>
        <taxon>Cryptomycota incertae sedis</taxon>
        <taxon>Paramicrosporidium</taxon>
    </lineage>
</organism>
<dbReference type="GO" id="GO:0004672">
    <property type="term" value="F:protein kinase activity"/>
    <property type="evidence" value="ECO:0007669"/>
    <property type="project" value="InterPro"/>
</dbReference>
<feature type="region of interest" description="Disordered" evidence="6">
    <location>
        <begin position="312"/>
        <end position="337"/>
    </location>
</feature>
<comment type="similarity">
    <text evidence="5">Belongs to the protein kinase superfamily. Ser/Thr protein kinase family. GCN2 subfamily.</text>
</comment>
<dbReference type="OrthoDB" id="5337378at2759"/>
<protein>
    <submittedName>
        <fullName evidence="8">WEE protein kinase</fullName>
    </submittedName>
</protein>
<dbReference type="InterPro" id="IPR011009">
    <property type="entry name" value="Kinase-like_dom_sf"/>
</dbReference>
<dbReference type="Gene3D" id="1.10.510.10">
    <property type="entry name" value="Transferase(Phosphotransferase) domain 1"/>
    <property type="match status" value="1"/>
</dbReference>
<dbReference type="EMBL" id="MTSL01000169">
    <property type="protein sequence ID" value="PJF17605.1"/>
    <property type="molecule type" value="Genomic_DNA"/>
</dbReference>
<dbReference type="InterPro" id="IPR050339">
    <property type="entry name" value="CC_SR_Kinase"/>
</dbReference>
<accession>A0A2H9TIP4</accession>
<dbReference type="Pfam" id="PF00069">
    <property type="entry name" value="Pkinase"/>
    <property type="match status" value="1"/>
</dbReference>
<dbReference type="PROSITE" id="PS00108">
    <property type="entry name" value="PROTEIN_KINASE_ST"/>
    <property type="match status" value="1"/>
</dbReference>
<keyword evidence="2" id="KW-0547">Nucleotide-binding</keyword>
<dbReference type="PROSITE" id="PS50011">
    <property type="entry name" value="PROTEIN_KINASE_DOM"/>
    <property type="match status" value="1"/>
</dbReference>
<dbReference type="GO" id="GO:0005524">
    <property type="term" value="F:ATP binding"/>
    <property type="evidence" value="ECO:0007669"/>
    <property type="project" value="UniProtKB-KW"/>
</dbReference>
<dbReference type="GO" id="GO:0005737">
    <property type="term" value="C:cytoplasm"/>
    <property type="evidence" value="ECO:0007669"/>
    <property type="project" value="TreeGrafter"/>
</dbReference>
<dbReference type="SMART" id="SM00220">
    <property type="entry name" value="S_TKc"/>
    <property type="match status" value="1"/>
</dbReference>
<dbReference type="InterPro" id="IPR000719">
    <property type="entry name" value="Prot_kinase_dom"/>
</dbReference>
<keyword evidence="4" id="KW-0067">ATP-binding</keyword>
<name>A0A2H9TIP4_9FUNG</name>
<dbReference type="InterPro" id="IPR008271">
    <property type="entry name" value="Ser/Thr_kinase_AS"/>
</dbReference>
<keyword evidence="3 8" id="KW-0418">Kinase</keyword>
<feature type="domain" description="Protein kinase" evidence="7">
    <location>
        <begin position="438"/>
        <end position="681"/>
    </location>
</feature>
<dbReference type="AlphaFoldDB" id="A0A2H9TIP4"/>
<gene>
    <name evidence="8" type="ORF">PSACC_02608</name>
</gene>
<reference evidence="8 9" key="1">
    <citation type="submission" date="2016-10" db="EMBL/GenBank/DDBJ databases">
        <title>The genome of Paramicrosporidium saccamoebae is the missing link in understanding Cryptomycota and Microsporidia evolution.</title>
        <authorList>
            <person name="Quandt C.A."/>
            <person name="Beaudet D."/>
            <person name="Corsaro D."/>
            <person name="Michel R."/>
            <person name="Corradi N."/>
            <person name="James T."/>
        </authorList>
    </citation>
    <scope>NUCLEOTIDE SEQUENCE [LARGE SCALE GENOMIC DNA]</scope>
    <source>
        <strain evidence="8 9">KSL3</strain>
    </source>
</reference>
<evidence type="ECO:0000256" key="5">
    <source>
        <dbReference type="ARBA" id="ARBA00037982"/>
    </source>
</evidence>
<dbReference type="PANTHER" id="PTHR11042:SF189">
    <property type="entry name" value="PROTEIN KINASE DOMAIN-CONTAINING PROTEIN"/>
    <property type="match status" value="1"/>
</dbReference>
<comment type="caution">
    <text evidence="8">The sequence shown here is derived from an EMBL/GenBank/DDBJ whole genome shotgun (WGS) entry which is preliminary data.</text>
</comment>
<evidence type="ECO:0000256" key="1">
    <source>
        <dbReference type="ARBA" id="ARBA00022679"/>
    </source>
</evidence>
<keyword evidence="9" id="KW-1185">Reference proteome</keyword>
<evidence type="ECO:0000313" key="8">
    <source>
        <dbReference type="EMBL" id="PJF17605.1"/>
    </source>
</evidence>
<evidence type="ECO:0000256" key="2">
    <source>
        <dbReference type="ARBA" id="ARBA00022741"/>
    </source>
</evidence>
<dbReference type="SUPFAM" id="SSF56112">
    <property type="entry name" value="Protein kinase-like (PK-like)"/>
    <property type="match status" value="1"/>
</dbReference>
<evidence type="ECO:0000313" key="9">
    <source>
        <dbReference type="Proteomes" id="UP000240830"/>
    </source>
</evidence>
<dbReference type="PANTHER" id="PTHR11042">
    <property type="entry name" value="EUKARYOTIC TRANSLATION INITIATION FACTOR 2-ALPHA KINASE EIF2-ALPHA KINASE -RELATED"/>
    <property type="match status" value="1"/>
</dbReference>
<evidence type="ECO:0000256" key="3">
    <source>
        <dbReference type="ARBA" id="ARBA00022777"/>
    </source>
</evidence>
<evidence type="ECO:0000256" key="4">
    <source>
        <dbReference type="ARBA" id="ARBA00022840"/>
    </source>
</evidence>